<evidence type="ECO:0000259" key="6">
    <source>
        <dbReference type="PROSITE" id="PS51935"/>
    </source>
</evidence>
<dbReference type="Pfam" id="PF13406">
    <property type="entry name" value="SLT_2"/>
    <property type="match status" value="1"/>
</dbReference>
<proteinExistence type="inferred from homology"/>
<dbReference type="EMBL" id="LJSN01000001">
    <property type="protein sequence ID" value="PNE43555.1"/>
    <property type="molecule type" value="Genomic_DNA"/>
</dbReference>
<dbReference type="PANTHER" id="PTHR47359">
    <property type="entry name" value="PEPTIDOGLYCAN DL-ENDOPEPTIDASE CWLO"/>
    <property type="match status" value="1"/>
</dbReference>
<dbReference type="SUPFAM" id="SSF54001">
    <property type="entry name" value="Cysteine proteinases"/>
    <property type="match status" value="1"/>
</dbReference>
<evidence type="ECO:0000256" key="3">
    <source>
        <dbReference type="ARBA" id="ARBA00022801"/>
    </source>
</evidence>
<dbReference type="InterPro" id="IPR038765">
    <property type="entry name" value="Papain-like_cys_pep_sf"/>
</dbReference>
<dbReference type="PANTHER" id="PTHR47359:SF3">
    <property type="entry name" value="NLP_P60 DOMAIN-CONTAINING PROTEIN-RELATED"/>
    <property type="match status" value="1"/>
</dbReference>
<dbReference type="Gene3D" id="3.90.1720.10">
    <property type="entry name" value="endopeptidase domain like (from Nostoc punctiforme)"/>
    <property type="match status" value="1"/>
</dbReference>
<protein>
    <submittedName>
        <fullName evidence="7">Glycoside hydrolase</fullName>
    </submittedName>
</protein>
<evidence type="ECO:0000313" key="7">
    <source>
        <dbReference type="EMBL" id="PNE43555.1"/>
    </source>
</evidence>
<dbReference type="InterPro" id="IPR000064">
    <property type="entry name" value="NLP_P60_dom"/>
</dbReference>
<dbReference type="Proteomes" id="UP000236047">
    <property type="component" value="Unassembled WGS sequence"/>
</dbReference>
<feature type="domain" description="NlpC/P60" evidence="6">
    <location>
        <begin position="210"/>
        <end position="352"/>
    </location>
</feature>
<accession>A0A2N8PR84</accession>
<dbReference type="SUPFAM" id="SSF53955">
    <property type="entry name" value="Lysozyme-like"/>
    <property type="match status" value="1"/>
</dbReference>
<sequence>MPLGLIAVVSNKPRQDTSTSAVAASAPDIPARMLQAYQNASAKVASVAPKCQGMTWAVVAGIAKVESDHAAGHTIAGDGTISPPIYGPRLTGSGVGGNTQYFADTDGGKYDGDPTAERAVGPFQFMPSTWSSSGQDGNADGRKDPQNADDAALSAAVYLCGRGRNLADSHQLHDAIYSYNHSEAYVSEVTGWIRRYAQLDSKGTSPMLSTGSAKKVIEAALSQVGVPYSWGGGNASGATTGICCSPGGKSGASIRGFDCSGLAQFAFAQVGVQLPRTAASQAQVGRRIAASQGLNALRPGDLVFFGYGADSSIYHVAIYLGSGQMLNAPRPGSAVRREAVWQDGFAGGARVI</sequence>
<evidence type="ECO:0000256" key="5">
    <source>
        <dbReference type="SAM" id="MobiDB-lite"/>
    </source>
</evidence>
<feature type="compositionally biased region" description="Polar residues" evidence="5">
    <location>
        <begin position="127"/>
        <end position="136"/>
    </location>
</feature>
<comment type="caution">
    <text evidence="7">The sequence shown here is derived from an EMBL/GenBank/DDBJ whole genome shotgun (WGS) entry which is preliminary data.</text>
</comment>
<evidence type="ECO:0000256" key="2">
    <source>
        <dbReference type="ARBA" id="ARBA00022670"/>
    </source>
</evidence>
<dbReference type="Gene3D" id="1.10.530.10">
    <property type="match status" value="1"/>
</dbReference>
<dbReference type="CDD" id="cd13399">
    <property type="entry name" value="Slt35-like"/>
    <property type="match status" value="1"/>
</dbReference>
<keyword evidence="4" id="KW-0788">Thiol protease</keyword>
<dbReference type="InterPro" id="IPR031304">
    <property type="entry name" value="SLT_2"/>
</dbReference>
<keyword evidence="2" id="KW-0645">Protease</keyword>
<dbReference type="GO" id="GO:0006508">
    <property type="term" value="P:proteolysis"/>
    <property type="evidence" value="ECO:0007669"/>
    <property type="project" value="UniProtKB-KW"/>
</dbReference>
<dbReference type="GO" id="GO:0008234">
    <property type="term" value="F:cysteine-type peptidase activity"/>
    <property type="evidence" value="ECO:0007669"/>
    <property type="project" value="UniProtKB-KW"/>
</dbReference>
<evidence type="ECO:0000313" key="8">
    <source>
        <dbReference type="Proteomes" id="UP000236047"/>
    </source>
</evidence>
<dbReference type="InterPro" id="IPR051794">
    <property type="entry name" value="PG_Endopeptidase_C40"/>
</dbReference>
<dbReference type="PROSITE" id="PS51935">
    <property type="entry name" value="NLPC_P60"/>
    <property type="match status" value="1"/>
</dbReference>
<name>A0A2N8PR84_STRNR</name>
<dbReference type="Pfam" id="PF00877">
    <property type="entry name" value="NLPC_P60"/>
    <property type="match status" value="1"/>
</dbReference>
<gene>
    <name evidence="7" type="ORF">AOB60_00395</name>
</gene>
<feature type="region of interest" description="Disordered" evidence="5">
    <location>
        <begin position="127"/>
        <end position="147"/>
    </location>
</feature>
<keyword evidence="8" id="KW-1185">Reference proteome</keyword>
<evidence type="ECO:0000256" key="1">
    <source>
        <dbReference type="ARBA" id="ARBA00007074"/>
    </source>
</evidence>
<evidence type="ECO:0000256" key="4">
    <source>
        <dbReference type="ARBA" id="ARBA00022807"/>
    </source>
</evidence>
<keyword evidence="3 7" id="KW-0378">Hydrolase</keyword>
<dbReference type="InterPro" id="IPR023346">
    <property type="entry name" value="Lysozyme-like_dom_sf"/>
</dbReference>
<organism evidence="7 8">
    <name type="scientific">Streptomyces noursei</name>
    <name type="common">Streptomyces albulus</name>
    <dbReference type="NCBI Taxonomy" id="1971"/>
    <lineage>
        <taxon>Bacteria</taxon>
        <taxon>Bacillati</taxon>
        <taxon>Actinomycetota</taxon>
        <taxon>Actinomycetes</taxon>
        <taxon>Kitasatosporales</taxon>
        <taxon>Streptomycetaceae</taxon>
        <taxon>Streptomyces</taxon>
    </lineage>
</organism>
<dbReference type="AlphaFoldDB" id="A0A2N8PR84"/>
<comment type="similarity">
    <text evidence="1">Belongs to the peptidase C40 family.</text>
</comment>
<reference evidence="8" key="1">
    <citation type="submission" date="2015-09" db="EMBL/GenBank/DDBJ databases">
        <authorList>
            <person name="Graham D.E."/>
            <person name="Mahan K.M."/>
            <person name="Klingeman D.M."/>
            <person name="Fida T."/>
            <person name="Giannone R.J."/>
            <person name="Hettich R.L."/>
            <person name="Parry R.J."/>
            <person name="Spain J.C."/>
        </authorList>
    </citation>
    <scope>NUCLEOTIDE SEQUENCE [LARGE SCALE GENOMIC DNA]</scope>
    <source>
        <strain evidence="8">JCM 4701</strain>
    </source>
</reference>